<dbReference type="AlphaFoldDB" id="A0A0A2LIE9"/>
<evidence type="ECO:0000256" key="1">
    <source>
        <dbReference type="SAM" id="SignalP"/>
    </source>
</evidence>
<comment type="caution">
    <text evidence="2">The sequence shown here is derived from an EMBL/GenBank/DDBJ whole genome shotgun (WGS) entry which is preliminary data.</text>
</comment>
<gene>
    <name evidence="2" type="ORF">Q763_12420</name>
</gene>
<dbReference type="Proteomes" id="UP000030129">
    <property type="component" value="Unassembled WGS sequence"/>
</dbReference>
<reference evidence="2 3" key="1">
    <citation type="submission" date="2013-09" db="EMBL/GenBank/DDBJ databases">
        <authorList>
            <person name="Zeng Z."/>
            <person name="Chen C."/>
        </authorList>
    </citation>
    <scope>NUCLEOTIDE SEQUENCE [LARGE SCALE GENOMIC DNA]</scope>
    <source>
        <strain evidence="2 3">F44-8</strain>
    </source>
</reference>
<evidence type="ECO:0000313" key="3">
    <source>
        <dbReference type="Proteomes" id="UP000030129"/>
    </source>
</evidence>
<evidence type="ECO:0000313" key="2">
    <source>
        <dbReference type="EMBL" id="KGO79649.1"/>
    </source>
</evidence>
<accession>A0A0A2LIE9</accession>
<name>A0A0A2LIE9_9FLAO</name>
<feature type="signal peptide" evidence="1">
    <location>
        <begin position="1"/>
        <end position="18"/>
    </location>
</feature>
<dbReference type="EMBL" id="JRLV01000015">
    <property type="protein sequence ID" value="KGO79649.1"/>
    <property type="molecule type" value="Genomic_DNA"/>
</dbReference>
<organism evidence="2 3">
    <name type="scientific">Flavobacterium beibuense F44-8</name>
    <dbReference type="NCBI Taxonomy" id="1406840"/>
    <lineage>
        <taxon>Bacteria</taxon>
        <taxon>Pseudomonadati</taxon>
        <taxon>Bacteroidota</taxon>
        <taxon>Flavobacteriia</taxon>
        <taxon>Flavobacteriales</taxon>
        <taxon>Flavobacteriaceae</taxon>
        <taxon>Flavobacterium</taxon>
    </lineage>
</organism>
<sequence>MKKRLLFLLLFIGFCCNAQVKNYLYNHPEANGEVFKDYITLTFNNNSIVKGVYYGNQPEISFVADVVFEKNKSTGLSFNLTNYKFSRETVSPYSKAQYFEPKKLAFALSEGSYSGYIIDNELQLQFTWVYADSATKDMIFNLVE</sequence>
<keyword evidence="3" id="KW-1185">Reference proteome</keyword>
<keyword evidence="1" id="KW-0732">Signal</keyword>
<protein>
    <submittedName>
        <fullName evidence="2">Uncharacterized protein</fullName>
    </submittedName>
</protein>
<proteinExistence type="predicted"/>
<feature type="chain" id="PRO_5001991200" evidence="1">
    <location>
        <begin position="19"/>
        <end position="144"/>
    </location>
</feature>
<dbReference type="RefSeq" id="WP_035134673.1">
    <property type="nucleotide sequence ID" value="NZ_JRLV01000015.1"/>
</dbReference>